<dbReference type="EMBL" id="JAWDGP010006298">
    <property type="protein sequence ID" value="KAK3743758.1"/>
    <property type="molecule type" value="Genomic_DNA"/>
</dbReference>
<sequence length="110" mass="11970">MTRYPCPHSPTIRGTLLEDLIMIGNYDTIRESQSDGSLTRCGSEHISALGNTPYLAFVARFISLVEELLSSGQIIVLFSAAVCGPGTPVRSQMLCSRHERSGKGNIENDI</sequence>
<dbReference type="Proteomes" id="UP001283361">
    <property type="component" value="Unassembled WGS sequence"/>
</dbReference>
<evidence type="ECO:0000313" key="2">
    <source>
        <dbReference type="Proteomes" id="UP001283361"/>
    </source>
</evidence>
<organism evidence="1 2">
    <name type="scientific">Elysia crispata</name>
    <name type="common">lettuce slug</name>
    <dbReference type="NCBI Taxonomy" id="231223"/>
    <lineage>
        <taxon>Eukaryota</taxon>
        <taxon>Metazoa</taxon>
        <taxon>Spiralia</taxon>
        <taxon>Lophotrochozoa</taxon>
        <taxon>Mollusca</taxon>
        <taxon>Gastropoda</taxon>
        <taxon>Heterobranchia</taxon>
        <taxon>Euthyneura</taxon>
        <taxon>Panpulmonata</taxon>
        <taxon>Sacoglossa</taxon>
        <taxon>Placobranchoidea</taxon>
        <taxon>Plakobranchidae</taxon>
        <taxon>Elysia</taxon>
    </lineage>
</organism>
<name>A0AAE1CYH2_9GAST</name>
<protein>
    <submittedName>
        <fullName evidence="1">Uncharacterized protein</fullName>
    </submittedName>
</protein>
<reference evidence="1" key="1">
    <citation type="journal article" date="2023" name="G3 (Bethesda)">
        <title>A reference genome for the long-term kleptoplast-retaining sea slug Elysia crispata morphotype clarki.</title>
        <authorList>
            <person name="Eastman K.E."/>
            <person name="Pendleton A.L."/>
            <person name="Shaikh M.A."/>
            <person name="Suttiyut T."/>
            <person name="Ogas R."/>
            <person name="Tomko P."/>
            <person name="Gavelis G."/>
            <person name="Widhalm J.R."/>
            <person name="Wisecaver J.H."/>
        </authorList>
    </citation>
    <scope>NUCLEOTIDE SEQUENCE</scope>
    <source>
        <strain evidence="1">ECLA1</strain>
    </source>
</reference>
<comment type="caution">
    <text evidence="1">The sequence shown here is derived from an EMBL/GenBank/DDBJ whole genome shotgun (WGS) entry which is preliminary data.</text>
</comment>
<evidence type="ECO:0000313" key="1">
    <source>
        <dbReference type="EMBL" id="KAK3743758.1"/>
    </source>
</evidence>
<keyword evidence="2" id="KW-1185">Reference proteome</keyword>
<accession>A0AAE1CYH2</accession>
<proteinExistence type="predicted"/>
<dbReference type="AlphaFoldDB" id="A0AAE1CYH2"/>
<gene>
    <name evidence="1" type="ORF">RRG08_043490</name>
</gene>